<dbReference type="Pfam" id="PF12833">
    <property type="entry name" value="HTH_18"/>
    <property type="match status" value="1"/>
</dbReference>
<proteinExistence type="predicted"/>
<dbReference type="RefSeq" id="WP_139604820.1">
    <property type="nucleotide sequence ID" value="NZ_VDCQ01000039.1"/>
</dbReference>
<gene>
    <name evidence="7" type="ORF">FE784_24120</name>
</gene>
<dbReference type="AlphaFoldDB" id="A0A5C4T4P3"/>
<accession>A0A5C4T4P3</accession>
<dbReference type="GO" id="GO:0043565">
    <property type="term" value="F:sequence-specific DNA binding"/>
    <property type="evidence" value="ECO:0007669"/>
    <property type="project" value="InterPro"/>
</dbReference>
<dbReference type="Gene3D" id="1.10.10.60">
    <property type="entry name" value="Homeodomain-like"/>
    <property type="match status" value="2"/>
</dbReference>
<comment type="caution">
    <text evidence="7">The sequence shown here is derived from an EMBL/GenBank/DDBJ whole genome shotgun (WGS) entry which is preliminary data.</text>
</comment>
<keyword evidence="5" id="KW-0472">Membrane</keyword>
<feature type="transmembrane region" description="Helical" evidence="5">
    <location>
        <begin position="12"/>
        <end position="35"/>
    </location>
</feature>
<reference evidence="7 8" key="1">
    <citation type="submission" date="2019-05" db="EMBL/GenBank/DDBJ databases">
        <title>We sequenced the genome of Paenibacillus hemerocallicola KCTC 33185 for further insight into its adaptation and study the phylogeny of Paenibacillus.</title>
        <authorList>
            <person name="Narsing Rao M.P."/>
        </authorList>
    </citation>
    <scope>NUCLEOTIDE SEQUENCE [LARGE SCALE GENOMIC DNA]</scope>
    <source>
        <strain evidence="7 8">KCTC 33185</strain>
    </source>
</reference>
<protein>
    <submittedName>
        <fullName evidence="7">Helix-turn-helix transcriptional regulator</fullName>
    </submittedName>
</protein>
<dbReference type="OrthoDB" id="2486005at2"/>
<keyword evidence="5" id="KW-1133">Transmembrane helix</keyword>
<keyword evidence="5" id="KW-0812">Transmembrane</keyword>
<organism evidence="7 8">
    <name type="scientific">Paenibacillus hemerocallicola</name>
    <dbReference type="NCBI Taxonomy" id="1172614"/>
    <lineage>
        <taxon>Bacteria</taxon>
        <taxon>Bacillati</taxon>
        <taxon>Bacillota</taxon>
        <taxon>Bacilli</taxon>
        <taxon>Bacillales</taxon>
        <taxon>Paenibacillaceae</taxon>
        <taxon>Paenibacillus</taxon>
    </lineage>
</organism>
<evidence type="ECO:0000256" key="3">
    <source>
        <dbReference type="ARBA" id="ARBA00023163"/>
    </source>
</evidence>
<evidence type="ECO:0000313" key="7">
    <source>
        <dbReference type="EMBL" id="TNJ63680.1"/>
    </source>
</evidence>
<dbReference type="InterPro" id="IPR020449">
    <property type="entry name" value="Tscrpt_reg_AraC-type_HTH"/>
</dbReference>
<dbReference type="PROSITE" id="PS00041">
    <property type="entry name" value="HTH_ARAC_FAMILY_1"/>
    <property type="match status" value="1"/>
</dbReference>
<keyword evidence="2" id="KW-0238">DNA-binding</keyword>
<evidence type="ECO:0000256" key="1">
    <source>
        <dbReference type="ARBA" id="ARBA00023015"/>
    </source>
</evidence>
<evidence type="ECO:0000313" key="8">
    <source>
        <dbReference type="Proteomes" id="UP000307943"/>
    </source>
</evidence>
<dbReference type="InterPro" id="IPR018062">
    <property type="entry name" value="HTH_AraC-typ_CS"/>
</dbReference>
<keyword evidence="3" id="KW-0804">Transcription</keyword>
<dbReference type="PRINTS" id="PR00032">
    <property type="entry name" value="HTHARAC"/>
</dbReference>
<dbReference type="Proteomes" id="UP000307943">
    <property type="component" value="Unassembled WGS sequence"/>
</dbReference>
<dbReference type="GO" id="GO:0003700">
    <property type="term" value="F:DNA-binding transcription factor activity"/>
    <property type="evidence" value="ECO:0007669"/>
    <property type="project" value="InterPro"/>
</dbReference>
<keyword evidence="8" id="KW-1185">Reference proteome</keyword>
<sequence>MVPKMRMIANKGLLQIFFALLLVAIIMFVSNYMVYRNSISGIYNQVSENNKLVVKNMIRTFDDSFKNINDIIYTIQLLSYNAWKTGDGNVDMSDAYMTYSNLRSLASSSEYIEEVIVFHNGSDLAITTSGTIQLPELLRKKYVNPSYNSEFWKTLAKTKHPLKVFPAEAYTDDSPVGVSRKLIPIIGSNQISELNVLVFLNYDKMLRHVNQESMMKGTSLIVMDQNRNMILNTEDKWNLVDMLYDLNLGTNQEETLKNKDFEYNVFKSDYNGFMYINKTPYQFADMESVSGVNRQIMMIAIACAVLLSALLSLYLYRPVRTLVKLIGIRDAKGADYRQIRSGIARMQEENESFKTQVDVFRAEMRKAVFQNSLLGISSPKETEQRMQRYFPEFAQSGYFVLAEFRLREKNEDEKGSSVWLEEMAVSIHGGLQGTGETVSVFPTGYGKCYVHIGIRRAADREPIVKQLRAFVRQVKEEAWSGLSSTVAVSRAFAAEPANCHKAYRDLTDCFEYRNIDSDDAVIDFQTIRYTWKVYAPLDDIEKASRFLVIGNVEECVSIVRDIFAKNEERHIHRYQLVSVAKTMLYDMLKHLDASDVEPKHIVALEASFHVETEAATGSDDIRDALIRSIRAIGETGGKAGQKSKLDPSSIARYIATHYYKDLHLDHMAEKLETSPKYFSNYFKKTFGINFIEYLNKVRLAKASELLKTTEQTVAEIGEKTGYQNSSTFTSTFKKYYGISPSDYRKNSPPEAPPSEGGINK</sequence>
<keyword evidence="1" id="KW-0805">Transcription regulation</keyword>
<evidence type="ECO:0000256" key="5">
    <source>
        <dbReference type="SAM" id="Phobius"/>
    </source>
</evidence>
<evidence type="ECO:0000256" key="2">
    <source>
        <dbReference type="ARBA" id="ARBA00023125"/>
    </source>
</evidence>
<dbReference type="SMART" id="SM00342">
    <property type="entry name" value="HTH_ARAC"/>
    <property type="match status" value="1"/>
</dbReference>
<dbReference type="PANTHER" id="PTHR43280:SF10">
    <property type="entry name" value="REGULATORY PROTEIN POCR"/>
    <property type="match status" value="1"/>
</dbReference>
<dbReference type="InterPro" id="IPR009057">
    <property type="entry name" value="Homeodomain-like_sf"/>
</dbReference>
<name>A0A5C4T4P3_9BACL</name>
<evidence type="ECO:0000256" key="4">
    <source>
        <dbReference type="SAM" id="MobiDB-lite"/>
    </source>
</evidence>
<dbReference type="PANTHER" id="PTHR43280">
    <property type="entry name" value="ARAC-FAMILY TRANSCRIPTIONAL REGULATOR"/>
    <property type="match status" value="1"/>
</dbReference>
<dbReference type="PROSITE" id="PS01124">
    <property type="entry name" value="HTH_ARAC_FAMILY_2"/>
    <property type="match status" value="1"/>
</dbReference>
<evidence type="ECO:0000259" key="6">
    <source>
        <dbReference type="PROSITE" id="PS01124"/>
    </source>
</evidence>
<dbReference type="InterPro" id="IPR018060">
    <property type="entry name" value="HTH_AraC"/>
</dbReference>
<feature type="domain" description="HTH araC/xylS-type" evidence="6">
    <location>
        <begin position="648"/>
        <end position="746"/>
    </location>
</feature>
<dbReference type="EMBL" id="VDCQ01000039">
    <property type="protein sequence ID" value="TNJ63680.1"/>
    <property type="molecule type" value="Genomic_DNA"/>
</dbReference>
<dbReference type="SUPFAM" id="SSF46689">
    <property type="entry name" value="Homeodomain-like"/>
    <property type="match status" value="2"/>
</dbReference>
<feature type="region of interest" description="Disordered" evidence="4">
    <location>
        <begin position="737"/>
        <end position="760"/>
    </location>
</feature>